<dbReference type="EMBL" id="GBXM01035904">
    <property type="protein sequence ID" value="JAH72673.1"/>
    <property type="molecule type" value="Transcribed_RNA"/>
</dbReference>
<protein>
    <submittedName>
        <fullName evidence="1">Uncharacterized protein</fullName>
    </submittedName>
</protein>
<organism evidence="1">
    <name type="scientific">Anguilla anguilla</name>
    <name type="common">European freshwater eel</name>
    <name type="synonym">Muraena anguilla</name>
    <dbReference type="NCBI Taxonomy" id="7936"/>
    <lineage>
        <taxon>Eukaryota</taxon>
        <taxon>Metazoa</taxon>
        <taxon>Chordata</taxon>
        <taxon>Craniata</taxon>
        <taxon>Vertebrata</taxon>
        <taxon>Euteleostomi</taxon>
        <taxon>Actinopterygii</taxon>
        <taxon>Neopterygii</taxon>
        <taxon>Teleostei</taxon>
        <taxon>Anguilliformes</taxon>
        <taxon>Anguillidae</taxon>
        <taxon>Anguilla</taxon>
    </lineage>
</organism>
<name>A0A0E9V5Y9_ANGAN</name>
<reference evidence="1" key="2">
    <citation type="journal article" date="2015" name="Fish Shellfish Immunol.">
        <title>Early steps in the European eel (Anguilla anguilla)-Vibrio vulnificus interaction in the gills: Role of the RtxA13 toxin.</title>
        <authorList>
            <person name="Callol A."/>
            <person name="Pajuelo D."/>
            <person name="Ebbesson L."/>
            <person name="Teles M."/>
            <person name="MacKenzie S."/>
            <person name="Amaro C."/>
        </authorList>
    </citation>
    <scope>NUCLEOTIDE SEQUENCE</scope>
</reference>
<accession>A0A0E9V5Y9</accession>
<reference evidence="1" key="1">
    <citation type="submission" date="2014-11" db="EMBL/GenBank/DDBJ databases">
        <authorList>
            <person name="Amaro Gonzalez C."/>
        </authorList>
    </citation>
    <scope>NUCLEOTIDE SEQUENCE</scope>
</reference>
<evidence type="ECO:0000313" key="1">
    <source>
        <dbReference type="EMBL" id="JAH72673.1"/>
    </source>
</evidence>
<proteinExistence type="predicted"/>
<dbReference type="AlphaFoldDB" id="A0A0E9V5Y9"/>
<sequence length="32" mass="3712">MHWYVNVHDVLHVSGPRGVTSHLFPCHFGLLR</sequence>